<organism evidence="2 3">
    <name type="scientific">Cupriavidus plantarum</name>
    <dbReference type="NCBI Taxonomy" id="942865"/>
    <lineage>
        <taxon>Bacteria</taxon>
        <taxon>Pseudomonadati</taxon>
        <taxon>Pseudomonadota</taxon>
        <taxon>Betaproteobacteria</taxon>
        <taxon>Burkholderiales</taxon>
        <taxon>Burkholderiaceae</taxon>
        <taxon>Cupriavidus</taxon>
    </lineage>
</organism>
<keyword evidence="3" id="KW-1185">Reference proteome</keyword>
<dbReference type="Gene3D" id="1.10.287.1700">
    <property type="match status" value="1"/>
</dbReference>
<dbReference type="EMBL" id="QGGT01000002">
    <property type="protein sequence ID" value="PWK34884.1"/>
    <property type="molecule type" value="Genomic_DNA"/>
</dbReference>
<accession>A0A316EQY4</accession>
<dbReference type="InterPro" id="IPR013392">
    <property type="entry name" value="T3SS_HrpB7"/>
</dbReference>
<keyword evidence="1" id="KW-0175">Coiled coil</keyword>
<gene>
    <name evidence="2" type="ORF">C7419_102157</name>
</gene>
<dbReference type="RefSeq" id="WP_109583003.1">
    <property type="nucleotide sequence ID" value="NZ_JBEFLL010000003.1"/>
</dbReference>
<evidence type="ECO:0000313" key="3">
    <source>
        <dbReference type="Proteomes" id="UP000245754"/>
    </source>
</evidence>
<reference evidence="2 3" key="1">
    <citation type="submission" date="2018-05" db="EMBL/GenBank/DDBJ databases">
        <title>Genomic Encyclopedia of Type Strains, Phase IV (KMG-V): Genome sequencing to study the core and pangenomes of soil and plant-associated prokaryotes.</title>
        <authorList>
            <person name="Whitman W."/>
        </authorList>
    </citation>
    <scope>NUCLEOTIDE SEQUENCE [LARGE SCALE GENOMIC DNA]</scope>
    <source>
        <strain evidence="2 3">SLV-132</strain>
    </source>
</reference>
<evidence type="ECO:0000313" key="2">
    <source>
        <dbReference type="EMBL" id="PWK34884.1"/>
    </source>
</evidence>
<dbReference type="Pfam" id="PF09486">
    <property type="entry name" value="HrpB7"/>
    <property type="match status" value="1"/>
</dbReference>
<name>A0A316EQY4_9BURK</name>
<dbReference type="Proteomes" id="UP000245754">
    <property type="component" value="Unassembled WGS sequence"/>
</dbReference>
<proteinExistence type="predicted"/>
<comment type="caution">
    <text evidence="2">The sequence shown here is derived from an EMBL/GenBank/DDBJ whole genome shotgun (WGS) entry which is preliminary data.</text>
</comment>
<dbReference type="InterPro" id="IPR053716">
    <property type="entry name" value="Flag_assembly_chemotaxis_eff"/>
</dbReference>
<sequence>MSRELRAWRAVLIVKERAVERANEALLARRAELREREAAVAAAREARAEAQARLDAGRRELARLLTARDMAPASYLMHVAYLRYLDDEVKAADQAIEVAERYRVSAQQKVDAAQRVLSRAETSRDTCQQRLQALIDAAQRAAEAALDEEASETAAARLHARRTRNAARHV</sequence>
<evidence type="ECO:0000256" key="1">
    <source>
        <dbReference type="SAM" id="Coils"/>
    </source>
</evidence>
<protein>
    <submittedName>
        <fullName evidence="2">Type III secretion system (T3SS) protein HrpB7</fullName>
    </submittedName>
</protein>
<dbReference type="AlphaFoldDB" id="A0A316EQY4"/>
<feature type="coiled-coil region" evidence="1">
    <location>
        <begin position="16"/>
        <end position="67"/>
    </location>
</feature>